<evidence type="ECO:0000313" key="3">
    <source>
        <dbReference type="Proteomes" id="UP000255103"/>
    </source>
</evidence>
<dbReference type="EC" id="3.5.3.12" evidence="2"/>
<reference evidence="2 3" key="1">
    <citation type="submission" date="2018-06" db="EMBL/GenBank/DDBJ databases">
        <authorList>
            <consortium name="Pathogen Informatics"/>
            <person name="Doyle S."/>
        </authorList>
    </citation>
    <scope>NUCLEOTIDE SEQUENCE [LARGE SCALE GENOMIC DNA]</scope>
    <source>
        <strain evidence="2 3">NCTC12219</strain>
    </source>
</reference>
<accession>A0A377JSM7</accession>
<dbReference type="SUPFAM" id="SSF55909">
    <property type="entry name" value="Pentein"/>
    <property type="match status" value="1"/>
</dbReference>
<dbReference type="Pfam" id="PF04371">
    <property type="entry name" value="PAD_porph"/>
    <property type="match status" value="1"/>
</dbReference>
<dbReference type="GO" id="GO:0004668">
    <property type="term" value="F:protein-arginine deiminase activity"/>
    <property type="evidence" value="ECO:0007669"/>
    <property type="project" value="InterPro"/>
</dbReference>
<keyword evidence="1 2" id="KW-0378">Hydrolase</keyword>
<protein>
    <submittedName>
        <fullName evidence="2">Agmatine deiminase</fullName>
        <ecNumber evidence="2">3.5.3.12</ecNumber>
    </submittedName>
</protein>
<proteinExistence type="predicted"/>
<dbReference type="AlphaFoldDB" id="A0A377JSM7"/>
<organism evidence="2 3">
    <name type="scientific">Helicobacter cinaedi</name>
    <dbReference type="NCBI Taxonomy" id="213"/>
    <lineage>
        <taxon>Bacteria</taxon>
        <taxon>Pseudomonadati</taxon>
        <taxon>Campylobacterota</taxon>
        <taxon>Epsilonproteobacteria</taxon>
        <taxon>Campylobacterales</taxon>
        <taxon>Helicobacteraceae</taxon>
        <taxon>Helicobacter</taxon>
    </lineage>
</organism>
<dbReference type="EMBL" id="UGHX01000001">
    <property type="protein sequence ID" value="STP10926.1"/>
    <property type="molecule type" value="Genomic_DNA"/>
</dbReference>
<gene>
    <name evidence="2" type="primary">aguA</name>
    <name evidence="2" type="ORF">NCTC12219_00808</name>
</gene>
<sequence>MVDLTTRVRLKAEWEKQLAIFMAFPHQNSDWAKHIGRARACFLDIIEHIVCFESVILCVDTQDDEGFEIVKKHFSKALDSADSRDSVNADFMKTQDDEYIKNLFNQSVPYTLIQNPKSKYLANFGGNSAFSLHIVRVPTNDTWARDFGAISVELESPQNLAENPSQNMAQNKAGQRDKQIQLLDFTFNGWGLKYPAFYDNAITRALFRPELTRQMDMVLEGGSIDSNGAGVLLTNTQCLLESNRNPHLSQVEIESKLKQYFGLDSVLWLTQGYLAGDDTDSHIDTLARFISKDTIAYVKCEDEKDEHFQALRLMESELQVLKQANGEPYKLVALPFTRAIFDENGERLPASYANFLFVNGALLVPTYDDINDEKALKILAQALPSHRVVGIDCRSLILWHGSLHCVTMQMYGETHLK</sequence>
<dbReference type="PANTHER" id="PTHR31377:SF0">
    <property type="entry name" value="AGMATINE DEIMINASE-RELATED"/>
    <property type="match status" value="1"/>
</dbReference>
<dbReference type="GO" id="GO:0009446">
    <property type="term" value="P:putrescine biosynthetic process"/>
    <property type="evidence" value="ECO:0007669"/>
    <property type="project" value="InterPro"/>
</dbReference>
<dbReference type="PANTHER" id="PTHR31377">
    <property type="entry name" value="AGMATINE DEIMINASE-RELATED"/>
    <property type="match status" value="1"/>
</dbReference>
<name>A0A377JSM7_9HELI</name>
<dbReference type="Proteomes" id="UP000255103">
    <property type="component" value="Unassembled WGS sequence"/>
</dbReference>
<dbReference type="RefSeq" id="WP_115721655.1">
    <property type="nucleotide sequence ID" value="NZ_UGHX01000001.1"/>
</dbReference>
<evidence type="ECO:0000256" key="1">
    <source>
        <dbReference type="ARBA" id="ARBA00022801"/>
    </source>
</evidence>
<dbReference type="Gene3D" id="3.75.10.10">
    <property type="entry name" value="L-arginine/glycine Amidinotransferase, Chain A"/>
    <property type="match status" value="1"/>
</dbReference>
<dbReference type="InterPro" id="IPR007466">
    <property type="entry name" value="Peptidyl-Arg-deiminase_porph"/>
</dbReference>
<dbReference type="GO" id="GO:0047632">
    <property type="term" value="F:agmatine deiminase activity"/>
    <property type="evidence" value="ECO:0007669"/>
    <property type="project" value="UniProtKB-EC"/>
</dbReference>
<evidence type="ECO:0000313" key="2">
    <source>
        <dbReference type="EMBL" id="STP10926.1"/>
    </source>
</evidence>